<dbReference type="HOGENOM" id="CLU_793894_0_0_9"/>
<dbReference type="STRING" id="1561.NPD11_319"/>
<dbReference type="eggNOG" id="ENOG5030G97">
    <property type="taxonomic scope" value="Bacteria"/>
</dbReference>
<gene>
    <name evidence="2" type="ORF">U729_2709</name>
</gene>
<accession>A0A0A7FWH3</accession>
<feature type="transmembrane region" description="Helical" evidence="1">
    <location>
        <begin position="100"/>
        <end position="122"/>
    </location>
</feature>
<proteinExistence type="predicted"/>
<dbReference type="AlphaFoldDB" id="A0A0A7FWH3"/>
<dbReference type="Proteomes" id="UP000030635">
    <property type="component" value="Chromosome"/>
</dbReference>
<keyword evidence="1" id="KW-0472">Membrane</keyword>
<keyword evidence="1" id="KW-1133">Transmembrane helix</keyword>
<evidence type="ECO:0000313" key="3">
    <source>
        <dbReference type="Proteomes" id="UP000030635"/>
    </source>
</evidence>
<reference evidence="2 3" key="1">
    <citation type="journal article" date="2015" name="Infect. Genet. Evol.">
        <title>Genomic sequences of six botulinum neurotoxin-producing strains representing three clostridial species illustrate the mobility and diversity of botulinum neurotoxin genes.</title>
        <authorList>
            <person name="Smith T.J."/>
            <person name="Hill K.K."/>
            <person name="Xie G."/>
            <person name="Foley B.T."/>
            <person name="Williamson C.H."/>
            <person name="Foster J.T."/>
            <person name="Johnson S.L."/>
            <person name="Chertkov O."/>
            <person name="Teshima H."/>
            <person name="Gibbons H.S."/>
            <person name="Johnsky L.A."/>
            <person name="Karavis M.A."/>
            <person name="Smith L.A."/>
        </authorList>
    </citation>
    <scope>NUCLEOTIDE SEQUENCE [LARGE SCALE GENOMIC DNA]</scope>
    <source>
        <strain evidence="2">Sullivan</strain>
    </source>
</reference>
<dbReference type="EMBL" id="CP006905">
    <property type="protein sequence ID" value="AIY83923.1"/>
    <property type="molecule type" value="Genomic_DNA"/>
</dbReference>
<dbReference type="OrthoDB" id="1903883at2"/>
<organism evidence="2 3">
    <name type="scientific">Clostridium baratii str. Sullivan</name>
    <dbReference type="NCBI Taxonomy" id="1415775"/>
    <lineage>
        <taxon>Bacteria</taxon>
        <taxon>Bacillati</taxon>
        <taxon>Bacillota</taxon>
        <taxon>Clostridia</taxon>
        <taxon>Eubacteriales</taxon>
        <taxon>Clostridiaceae</taxon>
        <taxon>Clostridium</taxon>
    </lineage>
</organism>
<keyword evidence="1" id="KW-0812">Transmembrane</keyword>
<feature type="transmembrane region" description="Helical" evidence="1">
    <location>
        <begin position="233"/>
        <end position="251"/>
    </location>
</feature>
<protein>
    <submittedName>
        <fullName evidence="2">Putative membrane protein</fullName>
    </submittedName>
</protein>
<evidence type="ECO:0000313" key="2">
    <source>
        <dbReference type="EMBL" id="AIY83923.1"/>
    </source>
</evidence>
<dbReference type="RefSeq" id="WP_039315921.1">
    <property type="nucleotide sequence ID" value="NZ_CP006905.1"/>
</dbReference>
<name>A0A0A7FWH3_9CLOT</name>
<feature type="transmembrane region" description="Helical" evidence="1">
    <location>
        <begin position="56"/>
        <end position="79"/>
    </location>
</feature>
<evidence type="ECO:0000256" key="1">
    <source>
        <dbReference type="SAM" id="Phobius"/>
    </source>
</evidence>
<feature type="transmembrane region" description="Helical" evidence="1">
    <location>
        <begin position="142"/>
        <end position="165"/>
    </location>
</feature>
<dbReference type="KEGG" id="cbv:U729_2709"/>
<feature type="transmembrane region" description="Helical" evidence="1">
    <location>
        <begin position="308"/>
        <end position="328"/>
    </location>
</feature>
<feature type="transmembrane region" description="Helical" evidence="1">
    <location>
        <begin position="271"/>
        <end position="296"/>
    </location>
</feature>
<feature type="transmembrane region" description="Helical" evidence="1">
    <location>
        <begin position="172"/>
        <end position="191"/>
    </location>
</feature>
<keyword evidence="3" id="KW-1185">Reference proteome</keyword>
<sequence>MKISIKKSLIYQWFYTTKWAVFLALIVWALYSKFVIIEEKIYSLKYNVGSLTSDKINHISLTDLVFFLMILVFVYILSNGLNKRSKIMLINSGPYTRNDIFFNNLICNLSVLVLLIVVYVYIYICSGIRYRELLLYCSNYYFMLLLDIIKLFTMGILVISYTLLIDILFSNSIVTIIGVIGIPICTIISLSMNMDLLYFHNKFPLQNSFINKFFVYLRFYVNEEHIKPNYRDFYIISIFIIIITFIILYLVKKLNNMVHIERVSNFFVFDFAQYISVFTVSMALSSICVVIGGNILDIYSLNLASNNRGLFILLFSELLLIIILNIVFNKIISKFVK</sequence>
<feature type="transmembrane region" description="Helical" evidence="1">
    <location>
        <begin position="12"/>
        <end position="36"/>
    </location>
</feature>